<evidence type="ECO:0000256" key="1">
    <source>
        <dbReference type="SAM" id="MobiDB-lite"/>
    </source>
</evidence>
<evidence type="ECO:0000313" key="2">
    <source>
        <dbReference type="Proteomes" id="UP000887572"/>
    </source>
</evidence>
<dbReference type="WBParaSite" id="Gr19_v10_g8927.t1">
    <property type="protein sequence ID" value="Gr19_v10_g8927.t1"/>
    <property type="gene ID" value="Gr19_v10_g8927"/>
</dbReference>
<dbReference type="AlphaFoldDB" id="A0A914ICG8"/>
<keyword evidence="2" id="KW-1185">Reference proteome</keyword>
<dbReference type="Proteomes" id="UP000887572">
    <property type="component" value="Unplaced"/>
</dbReference>
<reference evidence="3" key="1">
    <citation type="submission" date="2022-11" db="UniProtKB">
        <authorList>
            <consortium name="WormBaseParasite"/>
        </authorList>
    </citation>
    <scope>IDENTIFICATION</scope>
</reference>
<feature type="region of interest" description="Disordered" evidence="1">
    <location>
        <begin position="75"/>
        <end position="109"/>
    </location>
</feature>
<feature type="region of interest" description="Disordered" evidence="1">
    <location>
        <begin position="203"/>
        <end position="224"/>
    </location>
</feature>
<proteinExistence type="predicted"/>
<sequence>MGQPRRGLVQIQFWPTTSQPSAAPLWLHQSLRSLLCLRGDSIPPKSVSTDEDGTEIPLTCPPSFCLAQIDPTAEKAQGPAAVRPNHSRRLTDSPAGSISPPRRVEEDGGSSSLQRLWTFFGFAPRCWSSPRGGLSMRANCSDHSVEQWPTSRASTNHHYQQRHIIISLDHRHWALPRGAKRKVVESGRGRDRWLAMVGDDDDDHHHHHHHHQHHPIVGTKTIEE</sequence>
<organism evidence="2 3">
    <name type="scientific">Globodera rostochiensis</name>
    <name type="common">Golden nematode worm</name>
    <name type="synonym">Heterodera rostochiensis</name>
    <dbReference type="NCBI Taxonomy" id="31243"/>
    <lineage>
        <taxon>Eukaryota</taxon>
        <taxon>Metazoa</taxon>
        <taxon>Ecdysozoa</taxon>
        <taxon>Nematoda</taxon>
        <taxon>Chromadorea</taxon>
        <taxon>Rhabditida</taxon>
        <taxon>Tylenchina</taxon>
        <taxon>Tylenchomorpha</taxon>
        <taxon>Tylenchoidea</taxon>
        <taxon>Heteroderidae</taxon>
        <taxon>Heteroderinae</taxon>
        <taxon>Globodera</taxon>
    </lineage>
</organism>
<feature type="compositionally biased region" description="Basic residues" evidence="1">
    <location>
        <begin position="205"/>
        <end position="214"/>
    </location>
</feature>
<protein>
    <submittedName>
        <fullName evidence="3">Uncharacterized protein</fullName>
    </submittedName>
</protein>
<accession>A0A914ICG8</accession>
<name>A0A914ICG8_GLORO</name>
<evidence type="ECO:0000313" key="3">
    <source>
        <dbReference type="WBParaSite" id="Gr19_v10_g8927.t1"/>
    </source>
</evidence>